<feature type="compositionally biased region" description="Polar residues" evidence="1">
    <location>
        <begin position="23"/>
        <end position="34"/>
    </location>
</feature>
<feature type="compositionally biased region" description="Polar residues" evidence="1">
    <location>
        <begin position="1554"/>
        <end position="1575"/>
    </location>
</feature>
<name>A0ABD0W4Y3_UMBPY</name>
<feature type="region of interest" description="Disordered" evidence="1">
    <location>
        <begin position="1597"/>
        <end position="1759"/>
    </location>
</feature>
<feature type="compositionally biased region" description="Low complexity" evidence="1">
    <location>
        <begin position="1245"/>
        <end position="1254"/>
    </location>
</feature>
<dbReference type="Pfam" id="PF15963">
    <property type="entry name" value="Myb_DNA-bind_7"/>
    <property type="match status" value="1"/>
</dbReference>
<feature type="compositionally biased region" description="Basic and acidic residues" evidence="1">
    <location>
        <begin position="1262"/>
        <end position="1279"/>
    </location>
</feature>
<sequence>MLRRSRISVRPNVRPASRGPALASSQEPVPTSQEFPAADSQVSEDPPQAADQELKDTLKTGVTEIISTQSSRPEDGKDQNGEASSSTSSAGLQRRKRFSVMPNLAKPRAAPTPALARSSPRIHKSPFRGGTEHPAPTSYAPDPPSQPDAGPSQGMRSPRRRLSGDTRPAKEQHKPSALSPGPETSTTRLRKHAVNESSQSQPVPHAANKEATSTQVTKQEQCIIQSGVLKMAKAPSVPSEKVPSSSLPDKESISISERANTLATRSVSGGLAGLDPGKSRLSRLLNDPADLQRLAKARKLRELLRQEMNKEKKRSKAQVCLREYTVDPSKMTMRDLIYFLPETNPMTCSLEEDRRDEETILPLTPPREQSPDRPPTPGVTAETASQRDENEEEDDDANSGAMVPRVKVAEDGSLIIDEESLTVEVMRQKGPNPANDRDPIFERGSTTTYSSFRKGNHVKPWSIKETDMFFLAISMVGTDFSMIGQLFPHRGRTEIKNKFKKEERANSWRIDKAFKEKRRLDLKFFTTLLEKILEPKRKKKSATEKKETKKKIQKKEKKVAKLLSDVEEEDGEVSDIEVDRDGVEEGKKNEDTPNERTTHAPTNSKGKRKRTASGQESSPEKATGGKKKKKNNIITNDEEETGLPQEEAGILEESQEVLAEGDIPDDQSPAHSSKQAEEPGEGAKGPVVIKPAQLSRGRTQRPLPNLCRKWGKRGPEPKTTPKDKNGAIPAEEAITEIEFSKEQVAEDASLSNNEKKASDLSSSEEANDEPVKPTRSGRIPKKTQLLNYPGEKGRNSTSGSATVAVLDKSPATSTPKPKANPPTRRARIKPGPTLPGRKGQSAAVKSKLVTLRASQSEDDEDDEGDEDGGRRDRMQNEEELHNPTNFEEQNQAVAFVPMSLRPQSPVAVDVEETVAELDISVNVPDVLGISHNAFCTDLSCEREHGGEVGTIPCEHQLDLLVDVIDFLSPDNTNVSEDSYNEAARTLLAIGNLSYLSQAAETQECSNEDQPYQMIHQPTNQSQNSIPASGTQSPETLVIEASQISDNSVPVATSTTESCADTTTTLSVPVARIPSQTAENCDAVATTTSPVAVTTTTIAFQASRETALVPVTTTTNTVSVPVTITTSTATVTITSSAVNLKATAQCNLSTSAIIPVTTSKTCVPVSQSHDTFSREIPSIEAEPLRHTEEAVIGHASTVGSSSEEAERSEKLSTSKTRRSRFPKVKPNLGRAARTAQPKPRSSTEDTTPQTEQPQPKQNGSPQIKEHSSRQPEPPQSREDTTVLSKPLEMNTQFSEPPPLTMLKNASPSEQQPDMNLDREPTLYYTAESEGQTILRITTEFKTQSTIVITNSDPQPTSIMLNSEPQPTSTITDSEPQPTRIITDSEPQPTRIITDSEPQPTRIITDSEPQPTRIITDSEPQPTRIITDSEPQPTRIITDFEPQPTSIITDSEPQPTRIITDFEPQPTSIITDSEPQPTRVITDFEPQPTSIITDSEPQPTSVITDSEPQPTSVITDSELQPTSVITDSEPQPTSIITDSEPQPTSIITDSEPKPTSIITDSEPQPTSIIADSEPQPTSIITDLEPQSIKRTRVARLKPQLIQRSRVAHSNPHPSLYTSTQSKQPQPTIKSPRNTLPTESIAIFPGGPSLEQQSPSTPRVPVPEVSQKTSEKINGHNSPKDNSSSSPSSGGSLPTMSDSVEPKLTGPPTRRARLPKPKPNITCTARGATRSAAQVQESRPKHEVQTPSVETVCGEGPRQGTVVSPEVSNIIDAAQEQTSSLNEESFSQASQAFSFQTSQSSLSTVLFDLDHNQDDPDEPVFILSLTEIPVLHMGEEYGCTLQNFSQPLVLPVTDADSQLQPSDIVAPEHGLDKAVICNIEEPVSLDEVLPQTSRATINEVESVSTAGPETGQASRADADTDEDTAPPMKKRKVSETSRRVKLQVRPNTAGREKPRCSVGAKETVSALPPDQIKSTDTDGSTAHIPPTQPHPSITGNAAGGVDDSQQSIVGPLDIETGQSSGREDSRSGAETLAGLMTPLVTSSPLRRPGRKCSGFLSLVSNKAPSPAPSRGSRSSSQKPRVNTTRPGGKQAVSTPSPTRDMPAPSTTSAQIISTSIRPTAKPDDSPVGTHVQAIKPDPKTCTSPCTTAAQVSADQPSMSSSEDSYILDEEEPINVSQYFFSDIFTEVEESEG</sequence>
<keyword evidence="4" id="KW-1185">Reference proteome</keyword>
<feature type="compositionally biased region" description="Polar residues" evidence="1">
    <location>
        <begin position="1487"/>
        <end position="1546"/>
    </location>
</feature>
<dbReference type="PANTHER" id="PTHR22929:SF0">
    <property type="entry name" value="TRANSCRIPTION FACTOR TFIIIB COMPONENT B'' HOMOLOG"/>
    <property type="match status" value="1"/>
</dbReference>
<feature type="region of interest" description="Disordered" evidence="1">
    <location>
        <begin position="1194"/>
        <end position="1315"/>
    </location>
</feature>
<feature type="compositionally biased region" description="Low complexity" evidence="1">
    <location>
        <begin position="235"/>
        <end position="247"/>
    </location>
</feature>
<feature type="region of interest" description="Disordered" evidence="1">
    <location>
        <begin position="1350"/>
        <end position="1382"/>
    </location>
</feature>
<reference evidence="3 4" key="1">
    <citation type="submission" date="2024-06" db="EMBL/GenBank/DDBJ databases">
        <authorList>
            <person name="Pan Q."/>
            <person name="Wen M."/>
            <person name="Jouanno E."/>
            <person name="Zahm M."/>
            <person name="Klopp C."/>
            <person name="Cabau C."/>
            <person name="Louis A."/>
            <person name="Berthelot C."/>
            <person name="Parey E."/>
            <person name="Roest Crollius H."/>
            <person name="Montfort J."/>
            <person name="Robinson-Rechavi M."/>
            <person name="Bouchez O."/>
            <person name="Lampietro C."/>
            <person name="Lopez Roques C."/>
            <person name="Donnadieu C."/>
            <person name="Postlethwait J."/>
            <person name="Bobe J."/>
            <person name="Verreycken H."/>
            <person name="Guiguen Y."/>
        </authorList>
    </citation>
    <scope>NUCLEOTIDE SEQUENCE [LARGE SCALE GENOMIC DNA]</scope>
    <source>
        <strain evidence="3">Up_M1</strain>
        <tissue evidence="3">Testis</tissue>
    </source>
</reference>
<feature type="compositionally biased region" description="Basic and acidic residues" evidence="1">
    <location>
        <begin position="162"/>
        <end position="174"/>
    </location>
</feature>
<dbReference type="SMART" id="SM00717">
    <property type="entry name" value="SANT"/>
    <property type="match status" value="1"/>
</dbReference>
<dbReference type="EMBL" id="JAGEUA010000009">
    <property type="protein sequence ID" value="KAL0965800.1"/>
    <property type="molecule type" value="Genomic_DNA"/>
</dbReference>
<feature type="compositionally biased region" description="Basic and acidic residues" evidence="1">
    <location>
        <begin position="577"/>
        <end position="598"/>
    </location>
</feature>
<feature type="compositionally biased region" description="Acidic residues" evidence="1">
    <location>
        <begin position="856"/>
        <end position="866"/>
    </location>
</feature>
<feature type="region of interest" description="Disordered" evidence="1">
    <location>
        <begin position="536"/>
        <end position="871"/>
    </location>
</feature>
<feature type="compositionally biased region" description="Low complexity" evidence="1">
    <location>
        <begin position="2102"/>
        <end position="2113"/>
    </location>
</feature>
<feature type="compositionally biased region" description="Polar residues" evidence="1">
    <location>
        <begin position="1302"/>
        <end position="1312"/>
    </location>
</feature>
<proteinExistence type="predicted"/>
<dbReference type="Proteomes" id="UP001557470">
    <property type="component" value="Unassembled WGS sequence"/>
</dbReference>
<feature type="compositionally biased region" description="Acidic residues" evidence="1">
    <location>
        <begin position="565"/>
        <end position="576"/>
    </location>
</feature>
<feature type="region of interest" description="Disordered" evidence="1">
    <location>
        <begin position="1"/>
        <end position="219"/>
    </location>
</feature>
<gene>
    <name evidence="3" type="ORF">UPYG_G00285870</name>
</gene>
<feature type="compositionally biased region" description="Polar residues" evidence="1">
    <location>
        <begin position="2074"/>
        <end position="2094"/>
    </location>
</feature>
<comment type="caution">
    <text evidence="3">The sequence shown here is derived from an EMBL/GenBank/DDBJ whole genome shotgun (WGS) entry which is preliminary data.</text>
</comment>
<feature type="compositionally biased region" description="Polar residues" evidence="1">
    <location>
        <begin position="81"/>
        <end position="91"/>
    </location>
</feature>
<organism evidence="3 4">
    <name type="scientific">Umbra pygmaea</name>
    <name type="common">Eastern mudminnow</name>
    <dbReference type="NCBI Taxonomy" id="75934"/>
    <lineage>
        <taxon>Eukaryota</taxon>
        <taxon>Metazoa</taxon>
        <taxon>Chordata</taxon>
        <taxon>Craniata</taxon>
        <taxon>Vertebrata</taxon>
        <taxon>Euteleostomi</taxon>
        <taxon>Actinopterygii</taxon>
        <taxon>Neopterygii</taxon>
        <taxon>Teleostei</taxon>
        <taxon>Protacanthopterygii</taxon>
        <taxon>Esociformes</taxon>
        <taxon>Umbridae</taxon>
        <taxon>Umbra</taxon>
    </lineage>
</organism>
<feature type="region of interest" description="Disordered" evidence="1">
    <location>
        <begin position="1487"/>
        <end position="1575"/>
    </location>
</feature>
<protein>
    <recommendedName>
        <fullName evidence="2">Myb-like domain-containing protein</fullName>
    </recommendedName>
</protein>
<evidence type="ECO:0000313" key="4">
    <source>
        <dbReference type="Proteomes" id="UP001557470"/>
    </source>
</evidence>
<feature type="compositionally biased region" description="Basic and acidic residues" evidence="1">
    <location>
        <begin position="536"/>
        <end position="547"/>
    </location>
</feature>
<dbReference type="InterPro" id="IPR001005">
    <property type="entry name" value="SANT/Myb"/>
</dbReference>
<feature type="compositionally biased region" description="Polar residues" evidence="1">
    <location>
        <begin position="1609"/>
        <end position="1635"/>
    </location>
</feature>
<feature type="region of interest" description="Disordered" evidence="1">
    <location>
        <begin position="361"/>
        <end position="406"/>
    </location>
</feature>
<feature type="compositionally biased region" description="Low complexity" evidence="1">
    <location>
        <begin position="1677"/>
        <end position="1689"/>
    </location>
</feature>
<evidence type="ECO:0000313" key="3">
    <source>
        <dbReference type="EMBL" id="KAL0965800.1"/>
    </source>
</evidence>
<dbReference type="InterPro" id="IPR039467">
    <property type="entry name" value="TFIIIB_B''_Myb"/>
</dbReference>
<feature type="compositionally biased region" description="Polar residues" evidence="1">
    <location>
        <begin position="1895"/>
        <end position="1910"/>
    </location>
</feature>
<feature type="domain" description="Myb-like" evidence="2">
    <location>
        <begin position="457"/>
        <end position="505"/>
    </location>
</feature>
<dbReference type="PANTHER" id="PTHR22929">
    <property type="entry name" value="RNA POLYMERASE III TRANSCRIPTION INITIATION FACTOR B"/>
    <property type="match status" value="1"/>
</dbReference>
<evidence type="ECO:0000256" key="1">
    <source>
        <dbReference type="SAM" id="MobiDB-lite"/>
    </source>
</evidence>
<dbReference type="SUPFAM" id="SSF46689">
    <property type="entry name" value="Homeodomain-like"/>
    <property type="match status" value="1"/>
</dbReference>
<feature type="compositionally biased region" description="Basic residues" evidence="1">
    <location>
        <begin position="548"/>
        <end position="560"/>
    </location>
</feature>
<feature type="compositionally biased region" description="Basic and acidic residues" evidence="1">
    <location>
        <begin position="713"/>
        <end position="725"/>
    </location>
</feature>
<feature type="region of interest" description="Disordered" evidence="1">
    <location>
        <begin position="1895"/>
        <end position="2139"/>
    </location>
</feature>
<dbReference type="InterPro" id="IPR009057">
    <property type="entry name" value="Homeodomain-like_sf"/>
</dbReference>
<accession>A0ABD0W4Y3</accession>
<feature type="region of interest" description="Disordered" evidence="1">
    <location>
        <begin position="233"/>
        <end position="252"/>
    </location>
</feature>
<feature type="compositionally biased region" description="Polar residues" evidence="1">
    <location>
        <begin position="210"/>
        <end position="219"/>
    </location>
</feature>
<evidence type="ECO:0000259" key="2">
    <source>
        <dbReference type="SMART" id="SM00717"/>
    </source>
</evidence>